<reference evidence="1" key="1">
    <citation type="journal article" date="2020" name="Nature">
        <title>Giant virus diversity and host interactions through global metagenomics.</title>
        <authorList>
            <person name="Schulz F."/>
            <person name="Roux S."/>
            <person name="Paez-Espino D."/>
            <person name="Jungbluth S."/>
            <person name="Walsh D.A."/>
            <person name="Denef V.J."/>
            <person name="McMahon K.D."/>
            <person name="Konstantinidis K.T."/>
            <person name="Eloe-Fadrosh E.A."/>
            <person name="Kyrpides N.C."/>
            <person name="Woyke T."/>
        </authorList>
    </citation>
    <scope>NUCLEOTIDE SEQUENCE</scope>
    <source>
        <strain evidence="1">GVMAG-M-3300023179-90</strain>
    </source>
</reference>
<organism evidence="1">
    <name type="scientific">viral metagenome</name>
    <dbReference type="NCBI Taxonomy" id="1070528"/>
    <lineage>
        <taxon>unclassified sequences</taxon>
        <taxon>metagenomes</taxon>
        <taxon>organismal metagenomes</taxon>
    </lineage>
</organism>
<dbReference type="AlphaFoldDB" id="A0A6C0HCL6"/>
<evidence type="ECO:0000313" key="1">
    <source>
        <dbReference type="EMBL" id="QHT77936.1"/>
    </source>
</evidence>
<name>A0A6C0HCL6_9ZZZZ</name>
<dbReference type="EMBL" id="MN739923">
    <property type="protein sequence ID" value="QHT77936.1"/>
    <property type="molecule type" value="Genomic_DNA"/>
</dbReference>
<proteinExistence type="predicted"/>
<protein>
    <submittedName>
        <fullName evidence="1">Uncharacterized protein</fullName>
    </submittedName>
</protein>
<sequence>MIYRLVCFLIFTRNLIPNYKNLVSPYITPTDKIIDQVQTQYINEYFNNIMEEDHEKLIMVTAVAYDACNKYSGQKIRNTTQFFKRTIDDVETYISKMAASKQQYDNSTYIENPNLAFEPVDFYKGTSLPNEETLMQSYNFDKCMILNYNRDKCTIEF</sequence>
<accession>A0A6C0HCL6</accession>